<dbReference type="InterPro" id="IPR057727">
    <property type="entry name" value="WCX_dom"/>
</dbReference>
<name>A0A919YB79_9BACL</name>
<dbReference type="InterPro" id="IPR036388">
    <property type="entry name" value="WH-like_DNA-bd_sf"/>
</dbReference>
<feature type="domain" description="WYL" evidence="2">
    <location>
        <begin position="148"/>
        <end position="212"/>
    </location>
</feature>
<comment type="caution">
    <text evidence="4">The sequence shown here is derived from an EMBL/GenBank/DDBJ whole genome shotgun (WGS) entry which is preliminary data.</text>
</comment>
<evidence type="ECO:0000259" key="1">
    <source>
        <dbReference type="Pfam" id="PF08279"/>
    </source>
</evidence>
<dbReference type="AlphaFoldDB" id="A0A919YB79"/>
<organism evidence="4 5">
    <name type="scientific">Paenibacillus azoreducens</name>
    <dbReference type="NCBI Taxonomy" id="116718"/>
    <lineage>
        <taxon>Bacteria</taxon>
        <taxon>Bacillati</taxon>
        <taxon>Bacillota</taxon>
        <taxon>Bacilli</taxon>
        <taxon>Bacillales</taxon>
        <taxon>Paenibacillaceae</taxon>
        <taxon>Paenibacillus</taxon>
    </lineage>
</organism>
<reference evidence="4 5" key="1">
    <citation type="submission" date="2021-03" db="EMBL/GenBank/DDBJ databases">
        <title>Antimicrobial resistance genes in bacteria isolated from Japanese honey, and their potential for conferring macrolide and lincosamide resistance in the American foulbrood pathogen Paenibacillus larvae.</title>
        <authorList>
            <person name="Okamoto M."/>
            <person name="Kumagai M."/>
            <person name="Kanamori H."/>
            <person name="Takamatsu D."/>
        </authorList>
    </citation>
    <scope>NUCLEOTIDE SEQUENCE [LARGE SCALE GENOMIC DNA]</scope>
    <source>
        <strain evidence="4 5">J34TS1</strain>
    </source>
</reference>
<keyword evidence="5" id="KW-1185">Reference proteome</keyword>
<dbReference type="InterPro" id="IPR026881">
    <property type="entry name" value="WYL_dom"/>
</dbReference>
<evidence type="ECO:0000259" key="3">
    <source>
        <dbReference type="Pfam" id="PF25583"/>
    </source>
</evidence>
<dbReference type="Pfam" id="PF25583">
    <property type="entry name" value="WCX"/>
    <property type="match status" value="1"/>
</dbReference>
<sequence>MTDRLIRLMRIITLVQAKPGILARELAERCSTTERTIYRDMEALSAMHIPITHIGYGKGYQFIGSFALYPFDWTEEEAQAFKALAKVKDTIKPLLPDGFEGAYEKVMAAHQKQRLERMETELSEKGTPLSGKHIRKPTAEEQSQYLIPILFATLSQQIIQAEYYVPERNEILYGKIDPYLLVPWQQRFYLVGRNHNTGKLYTYRLKYFEQVVVLDDVFIKVHTNIQQDWQGDICGNEEGEPVTFKIRLSSAAIPKYKEKKDFVPFAETPEKDGSVILDITVEDVPEFMSWIVQFGSEAEIIEPVQYREMMKRNLEKWLAVYG</sequence>
<dbReference type="InterPro" id="IPR013196">
    <property type="entry name" value="HTH_11"/>
</dbReference>
<dbReference type="InterPro" id="IPR051534">
    <property type="entry name" value="CBASS_pafABC_assoc_protein"/>
</dbReference>
<dbReference type="InterPro" id="IPR036390">
    <property type="entry name" value="WH_DNA-bd_sf"/>
</dbReference>
<dbReference type="Gene3D" id="1.10.10.10">
    <property type="entry name" value="Winged helix-like DNA-binding domain superfamily/Winged helix DNA-binding domain"/>
    <property type="match status" value="1"/>
</dbReference>
<proteinExistence type="predicted"/>
<dbReference type="PANTHER" id="PTHR34580:SF1">
    <property type="entry name" value="PROTEIN PAFC"/>
    <property type="match status" value="1"/>
</dbReference>
<feature type="domain" description="WCX" evidence="3">
    <location>
        <begin position="240"/>
        <end position="318"/>
    </location>
</feature>
<gene>
    <name evidence="4" type="ORF">J34TS1_13030</name>
</gene>
<feature type="domain" description="Helix-turn-helix type 11" evidence="1">
    <location>
        <begin position="7"/>
        <end position="60"/>
    </location>
</feature>
<evidence type="ECO:0000259" key="2">
    <source>
        <dbReference type="Pfam" id="PF13280"/>
    </source>
</evidence>
<dbReference type="PANTHER" id="PTHR34580">
    <property type="match status" value="1"/>
</dbReference>
<dbReference type="Pfam" id="PF13280">
    <property type="entry name" value="WYL"/>
    <property type="match status" value="1"/>
</dbReference>
<evidence type="ECO:0000313" key="5">
    <source>
        <dbReference type="Proteomes" id="UP000682811"/>
    </source>
</evidence>
<dbReference type="Proteomes" id="UP000682811">
    <property type="component" value="Unassembled WGS sequence"/>
</dbReference>
<dbReference type="Pfam" id="PF08279">
    <property type="entry name" value="HTH_11"/>
    <property type="match status" value="1"/>
</dbReference>
<dbReference type="SUPFAM" id="SSF46785">
    <property type="entry name" value="Winged helix' DNA-binding domain"/>
    <property type="match status" value="1"/>
</dbReference>
<protein>
    <submittedName>
        <fullName evidence="4">Transcriptional regulator</fullName>
    </submittedName>
</protein>
<dbReference type="EMBL" id="BORT01000004">
    <property type="protein sequence ID" value="GIO46538.1"/>
    <property type="molecule type" value="Genomic_DNA"/>
</dbReference>
<accession>A0A919YB79</accession>
<evidence type="ECO:0000313" key="4">
    <source>
        <dbReference type="EMBL" id="GIO46538.1"/>
    </source>
</evidence>
<dbReference type="RefSeq" id="WP_212977550.1">
    <property type="nucleotide sequence ID" value="NZ_AP025343.1"/>
</dbReference>